<evidence type="ECO:0000313" key="3">
    <source>
        <dbReference type="Proteomes" id="UP000076727"/>
    </source>
</evidence>
<dbReference type="Proteomes" id="UP000076727">
    <property type="component" value="Unassembled WGS sequence"/>
</dbReference>
<feature type="region of interest" description="Disordered" evidence="1">
    <location>
        <begin position="94"/>
        <end position="196"/>
    </location>
</feature>
<reference evidence="2 3" key="1">
    <citation type="journal article" date="2016" name="Mol. Biol. Evol.">
        <title>Comparative Genomics of Early-Diverging Mushroom-Forming Fungi Provides Insights into the Origins of Lignocellulose Decay Capabilities.</title>
        <authorList>
            <person name="Nagy L.G."/>
            <person name="Riley R."/>
            <person name="Tritt A."/>
            <person name="Adam C."/>
            <person name="Daum C."/>
            <person name="Floudas D."/>
            <person name="Sun H."/>
            <person name="Yadav J.S."/>
            <person name="Pangilinan J."/>
            <person name="Larsson K.H."/>
            <person name="Matsuura K."/>
            <person name="Barry K."/>
            <person name="Labutti K."/>
            <person name="Kuo R."/>
            <person name="Ohm R.A."/>
            <person name="Bhattacharya S.S."/>
            <person name="Shirouzu T."/>
            <person name="Yoshinaga Y."/>
            <person name="Martin F.M."/>
            <person name="Grigoriev I.V."/>
            <person name="Hibbett D.S."/>
        </authorList>
    </citation>
    <scope>NUCLEOTIDE SEQUENCE [LARGE SCALE GENOMIC DNA]</scope>
    <source>
        <strain evidence="2 3">L-15889</strain>
    </source>
</reference>
<protein>
    <submittedName>
        <fullName evidence="2">Uncharacterized protein</fullName>
    </submittedName>
</protein>
<feature type="compositionally biased region" description="Polar residues" evidence="1">
    <location>
        <begin position="159"/>
        <end position="174"/>
    </location>
</feature>
<dbReference type="EMBL" id="KV429049">
    <property type="protein sequence ID" value="KZT70746.1"/>
    <property type="molecule type" value="Genomic_DNA"/>
</dbReference>
<evidence type="ECO:0000313" key="2">
    <source>
        <dbReference type="EMBL" id="KZT70746.1"/>
    </source>
</evidence>
<feature type="region of interest" description="Disordered" evidence="1">
    <location>
        <begin position="215"/>
        <end position="252"/>
    </location>
</feature>
<organism evidence="2 3">
    <name type="scientific">Daedalea quercina L-15889</name>
    <dbReference type="NCBI Taxonomy" id="1314783"/>
    <lineage>
        <taxon>Eukaryota</taxon>
        <taxon>Fungi</taxon>
        <taxon>Dikarya</taxon>
        <taxon>Basidiomycota</taxon>
        <taxon>Agaricomycotina</taxon>
        <taxon>Agaricomycetes</taxon>
        <taxon>Polyporales</taxon>
        <taxon>Fomitopsis</taxon>
    </lineage>
</organism>
<dbReference type="OrthoDB" id="2210012at2759"/>
<keyword evidence="3" id="KW-1185">Reference proteome</keyword>
<proteinExistence type="predicted"/>
<feature type="compositionally biased region" description="Polar residues" evidence="1">
    <location>
        <begin position="215"/>
        <end position="232"/>
    </location>
</feature>
<evidence type="ECO:0000256" key="1">
    <source>
        <dbReference type="SAM" id="MobiDB-lite"/>
    </source>
</evidence>
<gene>
    <name evidence="2" type="ORF">DAEQUDRAFT_764323</name>
</gene>
<sequence length="294" mass="31445">MDAMDVNWCLVCDRHIDVEGNSPYCSRECYTAARSSTSSALASPAYRPFDNVPAAESISELDCDLCSRFESSISSTERSRWIGKGAAGIYAWARDVPPGPPSGPDHSVSTADLRPPKLLQTTRRPVPPSLCMSKTIPAPAPSGSSSRPPISSLPSLSSQCPTNTSVASLTTPSPSMYPASPVEAPVSPCPPTTTTTAVKGGLISALTAQVRSWTASSKECPRSQTVTRTSSAVRPRPRLHLPPLDDPAEVVHEPKDGFDFELDGYWVPSTEKLPLTDDHPAFRSRGRPSSRIIS</sequence>
<name>A0A165RH65_9APHY</name>
<feature type="compositionally biased region" description="Low complexity" evidence="1">
    <location>
        <begin position="141"/>
        <end position="158"/>
    </location>
</feature>
<dbReference type="AlphaFoldDB" id="A0A165RH65"/>
<feature type="region of interest" description="Disordered" evidence="1">
    <location>
        <begin position="271"/>
        <end position="294"/>
    </location>
</feature>
<accession>A0A165RH65</accession>